<dbReference type="Proteomes" id="UP001169862">
    <property type="component" value="Unassembled WGS sequence"/>
</dbReference>
<sequence length="124" mass="13853">MNKPFFIQKVEDAIPLKIERSSYEKEFLSISGSEWSFATSSAWRVISKEGLCFGWESTGSEEEIRTLEGVSVVGVKPLGIGNLDIQLELDNGRFLESFTAQFYEPWELTLPDKTIIVADGGAIE</sequence>
<accession>A0AAW7XJ75</accession>
<protein>
    <submittedName>
        <fullName evidence="1">Uncharacterized protein</fullName>
    </submittedName>
</protein>
<reference evidence="1" key="1">
    <citation type="submission" date="2023-07" db="EMBL/GenBank/DDBJ databases">
        <title>Genome content predicts the carbon catabolic preferences of heterotrophic bacteria.</title>
        <authorList>
            <person name="Gralka M."/>
        </authorList>
    </citation>
    <scope>NUCLEOTIDE SEQUENCE</scope>
    <source>
        <strain evidence="1">I2M16</strain>
    </source>
</reference>
<gene>
    <name evidence="1" type="ORF">Q4490_11470</name>
</gene>
<dbReference type="RefSeq" id="WP_303550684.1">
    <property type="nucleotide sequence ID" value="NZ_JAUOPG010000007.1"/>
</dbReference>
<dbReference type="AlphaFoldDB" id="A0AAW7XJ75"/>
<evidence type="ECO:0000313" key="1">
    <source>
        <dbReference type="EMBL" id="MDO6454180.1"/>
    </source>
</evidence>
<name>A0AAW7XJ75_9GAMM</name>
<organism evidence="1 2">
    <name type="scientific">Neptunomonas phycophila</name>
    <dbReference type="NCBI Taxonomy" id="1572645"/>
    <lineage>
        <taxon>Bacteria</taxon>
        <taxon>Pseudomonadati</taxon>
        <taxon>Pseudomonadota</taxon>
        <taxon>Gammaproteobacteria</taxon>
        <taxon>Oceanospirillales</taxon>
        <taxon>Oceanospirillaceae</taxon>
        <taxon>Neptunomonas</taxon>
    </lineage>
</organism>
<proteinExistence type="predicted"/>
<dbReference type="EMBL" id="JAUOPG010000007">
    <property type="protein sequence ID" value="MDO6454180.1"/>
    <property type="molecule type" value="Genomic_DNA"/>
</dbReference>
<evidence type="ECO:0000313" key="2">
    <source>
        <dbReference type="Proteomes" id="UP001169862"/>
    </source>
</evidence>
<comment type="caution">
    <text evidence="1">The sequence shown here is derived from an EMBL/GenBank/DDBJ whole genome shotgun (WGS) entry which is preliminary data.</text>
</comment>